<dbReference type="Proteomes" id="UP001054945">
    <property type="component" value="Unassembled WGS sequence"/>
</dbReference>
<keyword evidence="3" id="KW-1185">Reference proteome</keyword>
<gene>
    <name evidence="2" type="ORF">CEXT_60491</name>
</gene>
<proteinExistence type="predicted"/>
<evidence type="ECO:0000313" key="3">
    <source>
        <dbReference type="Proteomes" id="UP001054945"/>
    </source>
</evidence>
<evidence type="ECO:0000256" key="1">
    <source>
        <dbReference type="SAM" id="MobiDB-lite"/>
    </source>
</evidence>
<comment type="caution">
    <text evidence="2">The sequence shown here is derived from an EMBL/GenBank/DDBJ whole genome shotgun (WGS) entry which is preliminary data.</text>
</comment>
<evidence type="ECO:0000313" key="2">
    <source>
        <dbReference type="EMBL" id="GIX84139.1"/>
    </source>
</evidence>
<feature type="region of interest" description="Disordered" evidence="1">
    <location>
        <begin position="56"/>
        <end position="112"/>
    </location>
</feature>
<reference evidence="2 3" key="1">
    <citation type="submission" date="2021-06" db="EMBL/GenBank/DDBJ databases">
        <title>Caerostris extrusa draft genome.</title>
        <authorList>
            <person name="Kono N."/>
            <person name="Arakawa K."/>
        </authorList>
    </citation>
    <scope>NUCLEOTIDE SEQUENCE [LARGE SCALE GENOMIC DNA]</scope>
</reference>
<dbReference type="AlphaFoldDB" id="A0AAV4NIJ1"/>
<protein>
    <submittedName>
        <fullName evidence="2">Uncharacterized protein</fullName>
    </submittedName>
</protein>
<name>A0AAV4NIJ1_CAEEX</name>
<accession>A0AAV4NIJ1</accession>
<sequence>MEDLHQYNLRQLVELGLRFPEVGAVNFNIIYLVLKTIIKQNRLLSLTPNLTRVYESLEDMEEETESESTSSEEDSEEDWISDEESETDKHVSDEEEEKQKSKEIKEKVKKKR</sequence>
<dbReference type="EMBL" id="BPLR01020933">
    <property type="protein sequence ID" value="GIX84139.1"/>
    <property type="molecule type" value="Genomic_DNA"/>
</dbReference>
<feature type="compositionally biased region" description="Acidic residues" evidence="1">
    <location>
        <begin position="56"/>
        <end position="86"/>
    </location>
</feature>
<feature type="compositionally biased region" description="Basic and acidic residues" evidence="1">
    <location>
        <begin position="87"/>
        <end position="106"/>
    </location>
</feature>
<organism evidence="2 3">
    <name type="scientific">Caerostris extrusa</name>
    <name type="common">Bark spider</name>
    <name type="synonym">Caerostris bankana</name>
    <dbReference type="NCBI Taxonomy" id="172846"/>
    <lineage>
        <taxon>Eukaryota</taxon>
        <taxon>Metazoa</taxon>
        <taxon>Ecdysozoa</taxon>
        <taxon>Arthropoda</taxon>
        <taxon>Chelicerata</taxon>
        <taxon>Arachnida</taxon>
        <taxon>Araneae</taxon>
        <taxon>Araneomorphae</taxon>
        <taxon>Entelegynae</taxon>
        <taxon>Araneoidea</taxon>
        <taxon>Araneidae</taxon>
        <taxon>Caerostris</taxon>
    </lineage>
</organism>